<gene>
    <name evidence="3" type="ORF">SU32_12985</name>
</gene>
<dbReference type="PANTHER" id="PTHR22911">
    <property type="entry name" value="ACYL-MALONYL CONDENSING ENZYME-RELATED"/>
    <property type="match status" value="1"/>
</dbReference>
<feature type="domain" description="EamA" evidence="2">
    <location>
        <begin position="163"/>
        <end position="298"/>
    </location>
</feature>
<dbReference type="Proteomes" id="UP000038011">
    <property type="component" value="Unassembled WGS sequence"/>
</dbReference>
<accession>A0A0N0VLM1</accession>
<feature type="transmembrane region" description="Helical" evidence="1">
    <location>
        <begin position="36"/>
        <end position="56"/>
    </location>
</feature>
<feature type="domain" description="EamA" evidence="2">
    <location>
        <begin position="3"/>
        <end position="140"/>
    </location>
</feature>
<dbReference type="STRING" id="1514904.SU32_12985"/>
<dbReference type="GO" id="GO:0016020">
    <property type="term" value="C:membrane"/>
    <property type="evidence" value="ECO:0007669"/>
    <property type="project" value="InterPro"/>
</dbReference>
<evidence type="ECO:0000256" key="1">
    <source>
        <dbReference type="SAM" id="Phobius"/>
    </source>
</evidence>
<evidence type="ECO:0000313" key="3">
    <source>
        <dbReference type="EMBL" id="KPB00558.1"/>
    </source>
</evidence>
<dbReference type="SUPFAM" id="SSF103481">
    <property type="entry name" value="Multidrug resistance efflux transporter EmrE"/>
    <property type="match status" value="2"/>
</dbReference>
<feature type="transmembrane region" description="Helical" evidence="1">
    <location>
        <begin position="284"/>
        <end position="300"/>
    </location>
</feature>
<proteinExistence type="predicted"/>
<dbReference type="PANTHER" id="PTHR22911:SF137">
    <property type="entry name" value="SOLUTE CARRIER FAMILY 35 MEMBER G2-RELATED"/>
    <property type="match status" value="1"/>
</dbReference>
<dbReference type="OrthoDB" id="5243804at2"/>
<dbReference type="InterPro" id="IPR000620">
    <property type="entry name" value="EamA_dom"/>
</dbReference>
<feature type="transmembrane region" description="Helical" evidence="1">
    <location>
        <begin position="160"/>
        <end position="177"/>
    </location>
</feature>
<dbReference type="Pfam" id="PF00892">
    <property type="entry name" value="EamA"/>
    <property type="match status" value="2"/>
</dbReference>
<keyword evidence="1" id="KW-1133">Transmembrane helix</keyword>
<feature type="transmembrane region" description="Helical" evidence="1">
    <location>
        <begin position="253"/>
        <end position="275"/>
    </location>
</feature>
<comment type="caution">
    <text evidence="3">The sequence shown here is derived from an EMBL/GenBank/DDBJ whole genome shotgun (WGS) entry which is preliminary data.</text>
</comment>
<dbReference type="InterPro" id="IPR037185">
    <property type="entry name" value="EmrE-like"/>
</dbReference>
<dbReference type="RefSeq" id="WP_053999810.1">
    <property type="nucleotide sequence ID" value="NZ_JXMU01000019.1"/>
</dbReference>
<dbReference type="AlphaFoldDB" id="A0A0N0VLM1"/>
<feature type="transmembrane region" description="Helical" evidence="1">
    <location>
        <begin position="68"/>
        <end position="88"/>
    </location>
</feature>
<protein>
    <submittedName>
        <fullName evidence="3">Membrane protein</fullName>
    </submittedName>
</protein>
<evidence type="ECO:0000259" key="2">
    <source>
        <dbReference type="Pfam" id="PF00892"/>
    </source>
</evidence>
<reference evidence="3 4" key="1">
    <citation type="submission" date="2015-01" db="EMBL/GenBank/DDBJ databases">
        <title>Ahrensia donghaiensis sp. nov., a novel dimethylsulphoniopropionate-cleavage bacterium isolated from seawater and emended descriptions of the genus Ahrensia and Ahrensia kielensis.</title>
        <authorList>
            <person name="Liu J."/>
        </authorList>
    </citation>
    <scope>NUCLEOTIDE SEQUENCE [LARGE SCALE GENOMIC DNA]</scope>
    <source>
        <strain evidence="3 4">LZD062</strain>
    </source>
</reference>
<evidence type="ECO:0000313" key="4">
    <source>
        <dbReference type="Proteomes" id="UP000038011"/>
    </source>
</evidence>
<keyword evidence="1" id="KW-0812">Transmembrane</keyword>
<feature type="transmembrane region" description="Helical" evidence="1">
    <location>
        <begin position="124"/>
        <end position="148"/>
    </location>
</feature>
<dbReference type="Gene3D" id="1.10.3730.20">
    <property type="match status" value="1"/>
</dbReference>
<feature type="transmembrane region" description="Helical" evidence="1">
    <location>
        <begin position="100"/>
        <end position="118"/>
    </location>
</feature>
<sequence>MEIWILITIAAAFVQNIRSGLQKHLREQMGTAGATFVRFGFGVPFAMAFLGFALLATDSELPVIESDFWGWIIVAALAQIGAQALLIMLFTMRNFAVGSAYIRVEPVLAAIFGFVLLFETPTLPLVTAVFVSVVGVMMITMAHAHVGIWSLASAVTKREAQVGLASAAMFGLAAVSFRGASLSLGGPNFLVQGGVTLCIAITLQAAIMASWIAIKDPADFKRIAIKWKTSLMVGFVGALASFGWFTAMTLEQAAAVKAVAQIEMLFAFATSYFVFKERMNKREIIGCLLIVCGVLVLALMS</sequence>
<dbReference type="PATRIC" id="fig|1514904.3.peg.1452"/>
<feature type="transmembrane region" description="Helical" evidence="1">
    <location>
        <begin position="225"/>
        <end position="247"/>
    </location>
</feature>
<feature type="transmembrane region" description="Helical" evidence="1">
    <location>
        <begin position="189"/>
        <end position="213"/>
    </location>
</feature>
<name>A0A0N0VLM1_9HYPH</name>
<organism evidence="3 4">
    <name type="scientific">Ahrensia marina</name>
    <dbReference type="NCBI Taxonomy" id="1514904"/>
    <lineage>
        <taxon>Bacteria</taxon>
        <taxon>Pseudomonadati</taxon>
        <taxon>Pseudomonadota</taxon>
        <taxon>Alphaproteobacteria</taxon>
        <taxon>Hyphomicrobiales</taxon>
        <taxon>Ahrensiaceae</taxon>
        <taxon>Ahrensia</taxon>
    </lineage>
</organism>
<dbReference type="EMBL" id="JXMU01000019">
    <property type="protein sequence ID" value="KPB00558.1"/>
    <property type="molecule type" value="Genomic_DNA"/>
</dbReference>
<keyword evidence="1" id="KW-0472">Membrane</keyword>
<keyword evidence="4" id="KW-1185">Reference proteome</keyword>